<keyword evidence="5 6" id="KW-0067">ATP-binding</keyword>
<evidence type="ECO:0000256" key="5">
    <source>
        <dbReference type="ARBA" id="ARBA00022840"/>
    </source>
</evidence>
<dbReference type="OrthoDB" id="9778896at2"/>
<dbReference type="PANTHER" id="PTHR12213:SF0">
    <property type="entry name" value="CORRINOID ADENOSYLTRANSFERASE MMAB"/>
    <property type="match status" value="1"/>
</dbReference>
<dbReference type="AlphaFoldDB" id="A0A437M505"/>
<evidence type="ECO:0000313" key="9">
    <source>
        <dbReference type="Proteomes" id="UP000282971"/>
    </source>
</evidence>
<evidence type="ECO:0000256" key="3">
    <source>
        <dbReference type="ARBA" id="ARBA00022679"/>
    </source>
</evidence>
<comment type="catalytic activity">
    <reaction evidence="6">
        <text>2 cob(II)yrinate a,c diamide + reduced [electron-transfer flavoprotein] + 2 ATP = 2 adenosylcob(III)yrinate a,c-diamide + 2 triphosphate + oxidized [electron-transfer flavoprotein] + 3 H(+)</text>
        <dbReference type="Rhea" id="RHEA:11528"/>
        <dbReference type="Rhea" id="RHEA-COMP:10685"/>
        <dbReference type="Rhea" id="RHEA-COMP:10686"/>
        <dbReference type="ChEBI" id="CHEBI:15378"/>
        <dbReference type="ChEBI" id="CHEBI:18036"/>
        <dbReference type="ChEBI" id="CHEBI:30616"/>
        <dbReference type="ChEBI" id="CHEBI:57692"/>
        <dbReference type="ChEBI" id="CHEBI:58307"/>
        <dbReference type="ChEBI" id="CHEBI:58503"/>
        <dbReference type="ChEBI" id="CHEBI:58537"/>
        <dbReference type="EC" id="2.5.1.17"/>
    </reaction>
</comment>
<feature type="domain" description="Cobalamin adenosyltransferase-like" evidence="7">
    <location>
        <begin position="7"/>
        <end position="175"/>
    </location>
</feature>
<comment type="catalytic activity">
    <reaction evidence="6">
        <text>2 cob(II)alamin + reduced [electron-transfer flavoprotein] + 2 ATP = 2 adenosylcob(III)alamin + 2 triphosphate + oxidized [electron-transfer flavoprotein] + 3 H(+)</text>
        <dbReference type="Rhea" id="RHEA:28671"/>
        <dbReference type="Rhea" id="RHEA-COMP:10685"/>
        <dbReference type="Rhea" id="RHEA-COMP:10686"/>
        <dbReference type="ChEBI" id="CHEBI:15378"/>
        <dbReference type="ChEBI" id="CHEBI:16304"/>
        <dbReference type="ChEBI" id="CHEBI:18036"/>
        <dbReference type="ChEBI" id="CHEBI:18408"/>
        <dbReference type="ChEBI" id="CHEBI:30616"/>
        <dbReference type="ChEBI" id="CHEBI:57692"/>
        <dbReference type="ChEBI" id="CHEBI:58307"/>
        <dbReference type="EC" id="2.5.1.17"/>
    </reaction>
</comment>
<dbReference type="NCBIfam" id="TIGR00636">
    <property type="entry name" value="PduO_Nterm"/>
    <property type="match status" value="1"/>
</dbReference>
<comment type="subunit">
    <text evidence="2">Homotrimer.</text>
</comment>
<dbReference type="InterPro" id="IPR016030">
    <property type="entry name" value="CblAdoTrfase-like"/>
</dbReference>
<gene>
    <name evidence="8" type="ORF">EOD43_02270</name>
</gene>
<comment type="pathway">
    <text evidence="6">Cofactor biosynthesis; adenosylcobalamin biosynthesis; adenosylcobalamin from cob(II)yrinate a,c-diamide: step 2/7.</text>
</comment>
<keyword evidence="6" id="KW-0169">Cobalamin biosynthesis</keyword>
<evidence type="ECO:0000256" key="1">
    <source>
        <dbReference type="ARBA" id="ARBA00007487"/>
    </source>
</evidence>
<keyword evidence="4 6" id="KW-0547">Nucleotide-binding</keyword>
<dbReference type="GO" id="GO:0005524">
    <property type="term" value="F:ATP binding"/>
    <property type="evidence" value="ECO:0007669"/>
    <property type="project" value="UniProtKB-UniRule"/>
</dbReference>
<evidence type="ECO:0000313" key="8">
    <source>
        <dbReference type="EMBL" id="RVT92768.1"/>
    </source>
</evidence>
<comment type="similarity">
    <text evidence="1 6">Belongs to the Cob(I)alamin adenosyltransferase family.</text>
</comment>
<reference evidence="8 9" key="1">
    <citation type="submission" date="2019-01" db="EMBL/GenBank/DDBJ databases">
        <authorList>
            <person name="Chen W.-M."/>
        </authorList>
    </citation>
    <scope>NUCLEOTIDE SEQUENCE [LARGE SCALE GENOMIC DNA]</scope>
    <source>
        <strain evidence="8 9">CCP-7</strain>
    </source>
</reference>
<dbReference type="PANTHER" id="PTHR12213">
    <property type="entry name" value="CORRINOID ADENOSYLTRANSFERASE"/>
    <property type="match status" value="1"/>
</dbReference>
<evidence type="ECO:0000256" key="4">
    <source>
        <dbReference type="ARBA" id="ARBA00022741"/>
    </source>
</evidence>
<dbReference type="Proteomes" id="UP000282971">
    <property type="component" value="Unassembled WGS sequence"/>
</dbReference>
<dbReference type="UniPathway" id="UPA00148">
    <property type="reaction ID" value="UER00233"/>
</dbReference>
<proteinExistence type="inferred from homology"/>
<dbReference type="GO" id="GO:0008817">
    <property type="term" value="F:corrinoid adenosyltransferase activity"/>
    <property type="evidence" value="ECO:0007669"/>
    <property type="project" value="UniProtKB-UniRule"/>
</dbReference>
<name>A0A437M505_9SPHN</name>
<evidence type="ECO:0000256" key="2">
    <source>
        <dbReference type="ARBA" id="ARBA00011233"/>
    </source>
</evidence>
<dbReference type="InterPro" id="IPR029499">
    <property type="entry name" value="PduO-typ"/>
</dbReference>
<sequence length="192" mass="20762">MVRLNKIYTRTGDKGETGLVDGSRLSKAAPRMAAIGDVDELNSAIGVALTHKMPDAQHAMLSRVQNELFDLGADFATPAADDDDFAPGEMTLRIVPSQVERLEREIDLMNESLEPLRSFILPGGDPASAAVHLARAIARRAERTAVAAGADIRLNPAGLAYVNRLSDLLFVMARFLNLEGRGDILWKPGATR</sequence>
<organism evidence="8 9">
    <name type="scientific">Sphingomonas crocodyli</name>
    <dbReference type="NCBI Taxonomy" id="1979270"/>
    <lineage>
        <taxon>Bacteria</taxon>
        <taxon>Pseudomonadati</taxon>
        <taxon>Pseudomonadota</taxon>
        <taxon>Alphaproteobacteria</taxon>
        <taxon>Sphingomonadales</taxon>
        <taxon>Sphingomonadaceae</taxon>
        <taxon>Sphingomonas</taxon>
    </lineage>
</organism>
<dbReference type="InterPro" id="IPR036451">
    <property type="entry name" value="CblAdoTrfase-like_sf"/>
</dbReference>
<dbReference type="EMBL" id="SACN01000001">
    <property type="protein sequence ID" value="RVT92768.1"/>
    <property type="molecule type" value="Genomic_DNA"/>
</dbReference>
<dbReference type="FunFam" id="1.20.1200.10:FF:000001">
    <property type="entry name" value="Cob(I)yrinic acid a,c-diamide adenosyltransferase"/>
    <property type="match status" value="1"/>
</dbReference>
<keyword evidence="9" id="KW-1185">Reference proteome</keyword>
<comment type="caution">
    <text evidence="8">The sequence shown here is derived from an EMBL/GenBank/DDBJ whole genome shotgun (WGS) entry which is preliminary data.</text>
</comment>
<accession>A0A437M505</accession>
<evidence type="ECO:0000259" key="7">
    <source>
        <dbReference type="Pfam" id="PF01923"/>
    </source>
</evidence>
<protein>
    <recommendedName>
        <fullName evidence="6">Corrinoid adenosyltransferase</fullName>
        <ecNumber evidence="6">2.5.1.17</ecNumber>
    </recommendedName>
    <alternativeName>
        <fullName evidence="6">Cob(II)alamin adenosyltransferase</fullName>
    </alternativeName>
    <alternativeName>
        <fullName evidence="6">Cob(II)yrinic acid a,c-diamide adenosyltransferase</fullName>
    </alternativeName>
    <alternativeName>
        <fullName evidence="6">Cobinamide/cobalamin adenosyltransferase</fullName>
    </alternativeName>
</protein>
<dbReference type="Gene3D" id="1.20.1200.10">
    <property type="entry name" value="Cobalamin adenosyltransferase-like"/>
    <property type="match status" value="1"/>
</dbReference>
<keyword evidence="3 6" id="KW-0808">Transferase</keyword>
<dbReference type="RefSeq" id="WP_127740702.1">
    <property type="nucleotide sequence ID" value="NZ_SACN01000001.1"/>
</dbReference>
<dbReference type="EC" id="2.5.1.17" evidence="6"/>
<dbReference type="GO" id="GO:0009236">
    <property type="term" value="P:cobalamin biosynthetic process"/>
    <property type="evidence" value="ECO:0007669"/>
    <property type="project" value="UniProtKB-UniRule"/>
</dbReference>
<dbReference type="SUPFAM" id="SSF89028">
    <property type="entry name" value="Cobalamin adenosyltransferase-like"/>
    <property type="match status" value="1"/>
</dbReference>
<dbReference type="Pfam" id="PF01923">
    <property type="entry name" value="Cob_adeno_trans"/>
    <property type="match status" value="1"/>
</dbReference>
<evidence type="ECO:0000256" key="6">
    <source>
        <dbReference type="RuleBase" id="RU366026"/>
    </source>
</evidence>